<dbReference type="InterPro" id="IPR012340">
    <property type="entry name" value="NA-bd_OB-fold"/>
</dbReference>
<dbReference type="PROSITE" id="PS50172">
    <property type="entry name" value="BRCT"/>
    <property type="match status" value="1"/>
</dbReference>
<dbReference type="FunFam" id="1.10.150.20:FF:000007">
    <property type="entry name" value="DNA ligase"/>
    <property type="match status" value="1"/>
</dbReference>
<dbReference type="Gene3D" id="2.40.50.140">
    <property type="entry name" value="Nucleic acid-binding proteins"/>
    <property type="match status" value="1"/>
</dbReference>
<dbReference type="InterPro" id="IPR010994">
    <property type="entry name" value="RuvA_2-like"/>
</dbReference>
<dbReference type="FunFam" id="2.40.50.140:FF:000012">
    <property type="entry name" value="DNA ligase"/>
    <property type="match status" value="1"/>
</dbReference>
<dbReference type="InterPro" id="IPR003583">
    <property type="entry name" value="Hlx-hairpin-Hlx_DNA-bd_motif"/>
</dbReference>
<dbReference type="CDD" id="cd17748">
    <property type="entry name" value="BRCT_DNA_ligase_like"/>
    <property type="match status" value="1"/>
</dbReference>
<dbReference type="EMBL" id="CAFABE010000006">
    <property type="protein sequence ID" value="CAB4818286.1"/>
    <property type="molecule type" value="Genomic_DNA"/>
</dbReference>
<accession>A0A6J6ZF56</accession>
<evidence type="ECO:0000313" key="16">
    <source>
        <dbReference type="EMBL" id="CAB5009355.1"/>
    </source>
</evidence>
<dbReference type="CDD" id="cd00114">
    <property type="entry name" value="LIGANc"/>
    <property type="match status" value="1"/>
</dbReference>
<dbReference type="EMBL" id="CAFBLT010000002">
    <property type="protein sequence ID" value="CAB4881125.1"/>
    <property type="molecule type" value="Genomic_DNA"/>
</dbReference>
<comment type="catalytic activity">
    <reaction evidence="12">
        <text>NAD(+) + (deoxyribonucleotide)n-3'-hydroxyl + 5'-phospho-(deoxyribonucleotide)m = (deoxyribonucleotide)n+m + AMP + beta-nicotinamide D-nucleotide.</text>
        <dbReference type="EC" id="6.5.1.2"/>
    </reaction>
</comment>
<dbReference type="GO" id="GO:0005829">
    <property type="term" value="C:cytosol"/>
    <property type="evidence" value="ECO:0007669"/>
    <property type="project" value="TreeGrafter"/>
</dbReference>
<keyword evidence="10" id="KW-0520">NAD</keyword>
<dbReference type="Pfam" id="PF00533">
    <property type="entry name" value="BRCT"/>
    <property type="match status" value="1"/>
</dbReference>
<dbReference type="GO" id="GO:0046872">
    <property type="term" value="F:metal ion binding"/>
    <property type="evidence" value="ECO:0007669"/>
    <property type="project" value="UniProtKB-KW"/>
</dbReference>
<dbReference type="SUPFAM" id="SSF47781">
    <property type="entry name" value="RuvA domain 2-like"/>
    <property type="match status" value="1"/>
</dbReference>
<evidence type="ECO:0000313" key="14">
    <source>
        <dbReference type="EMBL" id="CAB4818286.1"/>
    </source>
</evidence>
<evidence type="ECO:0000256" key="12">
    <source>
        <dbReference type="ARBA" id="ARBA00034005"/>
    </source>
</evidence>
<dbReference type="Pfam" id="PF01653">
    <property type="entry name" value="DNA_ligase_aden"/>
    <property type="match status" value="1"/>
</dbReference>
<evidence type="ECO:0000256" key="5">
    <source>
        <dbReference type="ARBA" id="ARBA00022705"/>
    </source>
</evidence>
<dbReference type="SMART" id="SM00292">
    <property type="entry name" value="BRCT"/>
    <property type="match status" value="1"/>
</dbReference>
<dbReference type="NCBIfam" id="TIGR00575">
    <property type="entry name" value="dnlj"/>
    <property type="match status" value="1"/>
</dbReference>
<protein>
    <recommendedName>
        <fullName evidence="3">DNA ligase (NAD(+))</fullName>
        <ecNumber evidence="3">6.5.1.2</ecNumber>
    </recommendedName>
</protein>
<keyword evidence="7" id="KW-0227">DNA damage</keyword>
<dbReference type="SUPFAM" id="SSF52113">
    <property type="entry name" value="BRCT domain"/>
    <property type="match status" value="1"/>
</dbReference>
<dbReference type="EMBL" id="CAFBPM010000002">
    <property type="protein sequence ID" value="CAB5009355.1"/>
    <property type="molecule type" value="Genomic_DNA"/>
</dbReference>
<dbReference type="HAMAP" id="MF_01588">
    <property type="entry name" value="DNA_ligase_A"/>
    <property type="match status" value="1"/>
</dbReference>
<dbReference type="Gene3D" id="1.10.150.20">
    <property type="entry name" value="5' to 3' exonuclease, C-terminal subdomain"/>
    <property type="match status" value="2"/>
</dbReference>
<feature type="domain" description="BRCT" evidence="13">
    <location>
        <begin position="607"/>
        <end position="691"/>
    </location>
</feature>
<comment type="cofactor">
    <cofactor evidence="1">
        <name>Mg(2+)</name>
        <dbReference type="ChEBI" id="CHEBI:18420"/>
    </cofactor>
</comment>
<dbReference type="Pfam" id="PF12826">
    <property type="entry name" value="HHH_2"/>
    <property type="match status" value="1"/>
</dbReference>
<organism evidence="14">
    <name type="scientific">freshwater metagenome</name>
    <dbReference type="NCBI Taxonomy" id="449393"/>
    <lineage>
        <taxon>unclassified sequences</taxon>
        <taxon>metagenomes</taxon>
        <taxon>ecological metagenomes</taxon>
    </lineage>
</organism>
<dbReference type="SMART" id="SM00532">
    <property type="entry name" value="LIGANc"/>
    <property type="match status" value="1"/>
</dbReference>
<evidence type="ECO:0000313" key="15">
    <source>
        <dbReference type="EMBL" id="CAB4881125.1"/>
    </source>
</evidence>
<dbReference type="Pfam" id="PF03119">
    <property type="entry name" value="DNA_ligase_ZBD"/>
    <property type="match status" value="1"/>
</dbReference>
<evidence type="ECO:0000256" key="2">
    <source>
        <dbReference type="ARBA" id="ARBA00004067"/>
    </source>
</evidence>
<evidence type="ECO:0000256" key="1">
    <source>
        <dbReference type="ARBA" id="ARBA00001946"/>
    </source>
</evidence>
<dbReference type="Gene3D" id="6.20.10.30">
    <property type="match status" value="1"/>
</dbReference>
<dbReference type="InterPro" id="IPR036420">
    <property type="entry name" value="BRCT_dom_sf"/>
</dbReference>
<dbReference type="SUPFAM" id="SSF56091">
    <property type="entry name" value="DNA ligase/mRNA capping enzyme, catalytic domain"/>
    <property type="match status" value="1"/>
</dbReference>
<proteinExistence type="inferred from homology"/>
<dbReference type="FunFam" id="3.30.470.30:FF:000001">
    <property type="entry name" value="DNA ligase"/>
    <property type="match status" value="1"/>
</dbReference>
<reference evidence="14" key="1">
    <citation type="submission" date="2020-05" db="EMBL/GenBank/DDBJ databases">
        <authorList>
            <person name="Chiriac C."/>
            <person name="Salcher M."/>
            <person name="Ghai R."/>
            <person name="Kavagutti S V."/>
        </authorList>
    </citation>
    <scope>NUCLEOTIDE SEQUENCE</scope>
</reference>
<dbReference type="InterPro" id="IPR001357">
    <property type="entry name" value="BRCT_dom"/>
</dbReference>
<evidence type="ECO:0000256" key="11">
    <source>
        <dbReference type="ARBA" id="ARBA00023204"/>
    </source>
</evidence>
<dbReference type="SMART" id="SM00278">
    <property type="entry name" value="HhH1"/>
    <property type="match status" value="3"/>
</dbReference>
<dbReference type="GO" id="GO:0006281">
    <property type="term" value="P:DNA repair"/>
    <property type="evidence" value="ECO:0007669"/>
    <property type="project" value="UniProtKB-KW"/>
</dbReference>
<sequence length="691" mass="74436">MILDNLPKDPAQRISTLRELVAHHNERYHALDNPEIPDADYDELATELRRLETAHPEFALEGSPAQQVGASASELFSPVRHTVPMMSLDNAFDDDEIRSWAQRLARAIDRQSTDDLVFSVEPKVDGVAMAITYRNGLFAQAATRGDGVVGEDVSANVETIASVPRELTGPKGSFPDVLEVRGEVYLPFKAFEEMNTRQRKENAKEFANPRNAAAGSLRQKDPTVTAKRPLAFLAYQLGQVEGIPAKSPFVTLSHAGMLSALSGVGLPVSHDVVSCVGIEQVILRCHELEAARHDLDHEIDGVVIKLDDLDLRDRAGSTSRAPRWAVARKLAPEERSTLLRDIEVSIGRTGRATPYAVLEPVVVGGSTVEFATLHNEDQVLLKDVRPGDTVVVHKAGDVIPEVVGPVLGGKGKRPPAWKFPKDCPACEGPLVRLEEESDTYCVNLDCPAQQLQRVSHYASRSAMDIEGLGEKVVQRLIDAKFVVDVADIYELDVTALAGLEGMGELSAKNLADAIEHSKQQPLSRLLVGLGIRHLGPTGARDVARATRDFERLRSSSIETLAEINGIGHVIAESIVRFMNNPANMVVLDRLPKLGLTLVEPESPTLSDGDGPLSGKTVVVTGAVPGFTRDEAEEAVESAGGKATGSVSKKTFCVVVGDAPGASKITKAEALNIPMVDASGFEALLETGELPE</sequence>
<dbReference type="InterPro" id="IPR001679">
    <property type="entry name" value="DNA_ligase"/>
</dbReference>
<dbReference type="NCBIfam" id="NF005932">
    <property type="entry name" value="PRK07956.1"/>
    <property type="match status" value="1"/>
</dbReference>
<evidence type="ECO:0000256" key="10">
    <source>
        <dbReference type="ARBA" id="ARBA00023027"/>
    </source>
</evidence>
<name>A0A6J6ZF56_9ZZZZ</name>
<dbReference type="Pfam" id="PF03120">
    <property type="entry name" value="OB_DNA_ligase"/>
    <property type="match status" value="1"/>
</dbReference>
<dbReference type="Gene3D" id="3.40.50.10190">
    <property type="entry name" value="BRCT domain"/>
    <property type="match status" value="1"/>
</dbReference>
<dbReference type="PANTHER" id="PTHR23389:SF9">
    <property type="entry name" value="DNA LIGASE"/>
    <property type="match status" value="1"/>
</dbReference>
<keyword evidence="9" id="KW-0460">Magnesium</keyword>
<dbReference type="GO" id="GO:0003911">
    <property type="term" value="F:DNA ligase (NAD+) activity"/>
    <property type="evidence" value="ECO:0007669"/>
    <property type="project" value="UniProtKB-EC"/>
</dbReference>
<dbReference type="SUPFAM" id="SSF50249">
    <property type="entry name" value="Nucleic acid-binding proteins"/>
    <property type="match status" value="1"/>
</dbReference>
<dbReference type="Gene3D" id="1.10.287.610">
    <property type="entry name" value="Helix hairpin bin"/>
    <property type="match status" value="1"/>
</dbReference>
<keyword evidence="4" id="KW-0436">Ligase</keyword>
<evidence type="ECO:0000256" key="6">
    <source>
        <dbReference type="ARBA" id="ARBA00022723"/>
    </source>
</evidence>
<keyword evidence="6" id="KW-0479">Metal-binding</keyword>
<dbReference type="InterPro" id="IPR041663">
    <property type="entry name" value="DisA/LigA_HHH"/>
</dbReference>
<dbReference type="InterPro" id="IPR013839">
    <property type="entry name" value="DNAligase_adenylation"/>
</dbReference>
<keyword evidence="11" id="KW-0234">DNA repair</keyword>
<dbReference type="InterPro" id="IPR018239">
    <property type="entry name" value="DNA_ligase_AS"/>
</dbReference>
<dbReference type="InterPro" id="IPR004150">
    <property type="entry name" value="NAD_DNA_ligase_OB"/>
</dbReference>
<dbReference type="InterPro" id="IPR004149">
    <property type="entry name" value="Znf_DNAligase_C4"/>
</dbReference>
<dbReference type="InterPro" id="IPR013840">
    <property type="entry name" value="DNAligase_N"/>
</dbReference>
<evidence type="ECO:0000256" key="9">
    <source>
        <dbReference type="ARBA" id="ARBA00022842"/>
    </source>
</evidence>
<evidence type="ECO:0000256" key="3">
    <source>
        <dbReference type="ARBA" id="ARBA00012722"/>
    </source>
</evidence>
<dbReference type="Gene3D" id="3.30.470.30">
    <property type="entry name" value="DNA ligase/mRNA capping enzyme"/>
    <property type="match status" value="1"/>
</dbReference>
<dbReference type="GO" id="GO:0003677">
    <property type="term" value="F:DNA binding"/>
    <property type="evidence" value="ECO:0007669"/>
    <property type="project" value="InterPro"/>
</dbReference>
<dbReference type="PIRSF" id="PIRSF001604">
    <property type="entry name" value="LigA"/>
    <property type="match status" value="1"/>
</dbReference>
<dbReference type="PROSITE" id="PS01055">
    <property type="entry name" value="DNA_LIGASE_N1"/>
    <property type="match status" value="1"/>
</dbReference>
<gene>
    <name evidence="14" type="ORF">UFOPK3164_00235</name>
    <name evidence="15" type="ORF">UFOPK3427_01486</name>
    <name evidence="16" type="ORF">UFOPK4112_00212</name>
</gene>
<dbReference type="EC" id="6.5.1.2" evidence="3"/>
<evidence type="ECO:0000256" key="4">
    <source>
        <dbReference type="ARBA" id="ARBA00022598"/>
    </source>
</evidence>
<evidence type="ECO:0000259" key="13">
    <source>
        <dbReference type="PROSITE" id="PS50172"/>
    </source>
</evidence>
<evidence type="ECO:0000256" key="7">
    <source>
        <dbReference type="ARBA" id="ARBA00022763"/>
    </source>
</evidence>
<dbReference type="PANTHER" id="PTHR23389">
    <property type="entry name" value="CHROMOSOME TRANSMISSION FIDELITY FACTOR 18"/>
    <property type="match status" value="1"/>
</dbReference>
<keyword evidence="8" id="KW-0862">Zinc</keyword>
<dbReference type="AlphaFoldDB" id="A0A6J6ZF56"/>
<comment type="function">
    <text evidence="2">DNA ligase that catalyzes the formation of phosphodiester linkages between 5'-phosphoryl and 3'-hydroxyl groups in double-stranded DNA using NAD as a coenzyme and as the energy source for the reaction. It is essential for DNA replication and repair of damaged DNA.</text>
</comment>
<dbReference type="GO" id="GO:0006260">
    <property type="term" value="P:DNA replication"/>
    <property type="evidence" value="ECO:0007669"/>
    <property type="project" value="UniProtKB-KW"/>
</dbReference>
<evidence type="ECO:0000256" key="8">
    <source>
        <dbReference type="ARBA" id="ARBA00022833"/>
    </source>
</evidence>
<dbReference type="Pfam" id="PF14520">
    <property type="entry name" value="HHH_5"/>
    <property type="match status" value="1"/>
</dbReference>
<keyword evidence="5" id="KW-0235">DNA replication</keyword>